<dbReference type="SUPFAM" id="SSF47413">
    <property type="entry name" value="lambda repressor-like DNA-binding domains"/>
    <property type="match status" value="2"/>
</dbReference>
<organism evidence="4 5">
    <name type="scientific">Saccharopolyspora taberi</name>
    <dbReference type="NCBI Taxonomy" id="60895"/>
    <lineage>
        <taxon>Bacteria</taxon>
        <taxon>Bacillati</taxon>
        <taxon>Actinomycetota</taxon>
        <taxon>Actinomycetes</taxon>
        <taxon>Pseudonocardiales</taxon>
        <taxon>Pseudonocardiaceae</taxon>
        <taxon>Saccharopolyspora</taxon>
    </lineage>
</organism>
<dbReference type="PANTHER" id="PTHR46558">
    <property type="entry name" value="TRACRIPTIONAL REGULATORY PROTEIN-RELATED-RELATED"/>
    <property type="match status" value="1"/>
</dbReference>
<feature type="compositionally biased region" description="Polar residues" evidence="2">
    <location>
        <begin position="1"/>
        <end position="10"/>
    </location>
</feature>
<evidence type="ECO:0000313" key="4">
    <source>
        <dbReference type="EMBL" id="GAA2786300.1"/>
    </source>
</evidence>
<evidence type="ECO:0000256" key="2">
    <source>
        <dbReference type="SAM" id="MobiDB-lite"/>
    </source>
</evidence>
<comment type="caution">
    <text evidence="4">The sequence shown here is derived from an EMBL/GenBank/DDBJ whole genome shotgun (WGS) entry which is preliminary data.</text>
</comment>
<gene>
    <name evidence="4" type="ORF">GCM10010470_20710</name>
</gene>
<feature type="domain" description="HTH cro/C1-type" evidence="3">
    <location>
        <begin position="17"/>
        <end position="71"/>
    </location>
</feature>
<dbReference type="InterPro" id="IPR001387">
    <property type="entry name" value="Cro/C1-type_HTH"/>
</dbReference>
<dbReference type="CDD" id="cd00093">
    <property type="entry name" value="HTH_XRE"/>
    <property type="match status" value="2"/>
</dbReference>
<name>A0ABN3VB25_9PSEU</name>
<dbReference type="PANTHER" id="PTHR46558:SF11">
    <property type="entry name" value="HTH-TYPE TRANSCRIPTIONAL REGULATOR XRE"/>
    <property type="match status" value="1"/>
</dbReference>
<reference evidence="4 5" key="1">
    <citation type="journal article" date="2019" name="Int. J. Syst. Evol. Microbiol.">
        <title>The Global Catalogue of Microorganisms (GCM) 10K type strain sequencing project: providing services to taxonomists for standard genome sequencing and annotation.</title>
        <authorList>
            <consortium name="The Broad Institute Genomics Platform"/>
            <consortium name="The Broad Institute Genome Sequencing Center for Infectious Disease"/>
            <person name="Wu L."/>
            <person name="Ma J."/>
        </authorList>
    </citation>
    <scope>NUCLEOTIDE SEQUENCE [LARGE SCALE GENOMIC DNA]</scope>
    <source>
        <strain evidence="4 5">JCM 9383</strain>
    </source>
</reference>
<evidence type="ECO:0000259" key="3">
    <source>
        <dbReference type="PROSITE" id="PS50943"/>
    </source>
</evidence>
<keyword evidence="1" id="KW-0238">DNA-binding</keyword>
<dbReference type="Proteomes" id="UP001500979">
    <property type="component" value="Unassembled WGS sequence"/>
</dbReference>
<proteinExistence type="predicted"/>
<dbReference type="SUPFAM" id="SSF48452">
    <property type="entry name" value="TPR-like"/>
    <property type="match status" value="1"/>
</dbReference>
<dbReference type="Pfam" id="PF13560">
    <property type="entry name" value="HTH_31"/>
    <property type="match status" value="1"/>
</dbReference>
<feature type="domain" description="HTH cro/C1-type" evidence="3">
    <location>
        <begin position="115"/>
        <end position="169"/>
    </location>
</feature>
<dbReference type="Gene3D" id="1.25.40.10">
    <property type="entry name" value="Tetratricopeptide repeat domain"/>
    <property type="match status" value="1"/>
</dbReference>
<dbReference type="Pfam" id="PF01381">
    <property type="entry name" value="HTH_3"/>
    <property type="match status" value="1"/>
</dbReference>
<sequence length="524" mass="55895">MTDRVQNTTKATKRAGLARSRRLAGHTQGGLAARLGVDRSTVARWESGEASPGPTLRPKLASTLGITPYELDILLSSGGMDVIGPLRGEMVASIAEPPAAGSAPLWSRGAERTALAMRRRGAGFTQDSLAHEIGVARSTVMRWERGLVVPALPQQRRLARALQITTAELSTLLGVAENAAGSRTESGTDVVEEPNAVGSVLATARVLREEMAALMATGAEDRLSGLEDTVDKLRRAHVRSRAMETVFALVPVLSELRARVRDHHSSRVVRRFQHATAMSATMLADALFRLGKADEARGWHRVARTAADGSGDPQMRAQVRAQQAILTYYTGDLNATIGLTAQAQAIIGDRPSPAAALASAAQARALARMGNCEAAKEMIVDARRRYEQLDEQPGDDVFAFPAKRLFLYLSGALSNLGCVRYAPAVQDKGLRLYAAEPDTFGIDPMLLRFDQAVCMAQAGELGSAAAHASALLTDAEGDGDRLPLALIRAADVATAIEARERSLPDVNELRELIAHLASAPAQDD</sequence>
<dbReference type="SMART" id="SM00530">
    <property type="entry name" value="HTH_XRE"/>
    <property type="match status" value="2"/>
</dbReference>
<evidence type="ECO:0000256" key="1">
    <source>
        <dbReference type="ARBA" id="ARBA00023125"/>
    </source>
</evidence>
<dbReference type="RefSeq" id="WP_344679345.1">
    <property type="nucleotide sequence ID" value="NZ_BAAAUX010000011.1"/>
</dbReference>
<keyword evidence="5" id="KW-1185">Reference proteome</keyword>
<dbReference type="InterPro" id="IPR011990">
    <property type="entry name" value="TPR-like_helical_dom_sf"/>
</dbReference>
<dbReference type="InterPro" id="IPR010982">
    <property type="entry name" value="Lambda_DNA-bd_dom_sf"/>
</dbReference>
<dbReference type="Gene3D" id="1.10.260.40">
    <property type="entry name" value="lambda repressor-like DNA-binding domains"/>
    <property type="match status" value="2"/>
</dbReference>
<feature type="region of interest" description="Disordered" evidence="2">
    <location>
        <begin position="1"/>
        <end position="28"/>
    </location>
</feature>
<evidence type="ECO:0000313" key="5">
    <source>
        <dbReference type="Proteomes" id="UP001500979"/>
    </source>
</evidence>
<dbReference type="PROSITE" id="PS50943">
    <property type="entry name" value="HTH_CROC1"/>
    <property type="match status" value="2"/>
</dbReference>
<accession>A0ABN3VB25</accession>
<dbReference type="EMBL" id="BAAAUX010000011">
    <property type="protein sequence ID" value="GAA2786300.1"/>
    <property type="molecule type" value="Genomic_DNA"/>
</dbReference>
<protein>
    <recommendedName>
        <fullName evidence="3">HTH cro/C1-type domain-containing protein</fullName>
    </recommendedName>
</protein>